<dbReference type="PANTHER" id="PTHR30461:SF26">
    <property type="entry name" value="RESOLVASE HOMOLOG YNEB"/>
    <property type="match status" value="1"/>
</dbReference>
<dbReference type="FunFam" id="3.40.50.1390:FF:000001">
    <property type="entry name" value="DNA recombinase"/>
    <property type="match status" value="1"/>
</dbReference>
<dbReference type="GO" id="GO:0000150">
    <property type="term" value="F:DNA strand exchange activity"/>
    <property type="evidence" value="ECO:0007669"/>
    <property type="project" value="InterPro"/>
</dbReference>
<dbReference type="PROSITE" id="PS00398">
    <property type="entry name" value="RECOMBINASES_2"/>
    <property type="match status" value="1"/>
</dbReference>
<dbReference type="Pfam" id="PF00239">
    <property type="entry name" value="Resolvase"/>
    <property type="match status" value="1"/>
</dbReference>
<evidence type="ECO:0000313" key="7">
    <source>
        <dbReference type="EMBL" id="KON83492.1"/>
    </source>
</evidence>
<feature type="active site" description="O-(5'-phospho-DNA)-serine intermediate" evidence="5">
    <location>
        <position position="9"/>
    </location>
</feature>
<dbReference type="PATRIC" id="fig|1459.3.peg.6042"/>
<comment type="similarity">
    <text evidence="1">Belongs to the site-specific recombinase resolvase family.</text>
</comment>
<dbReference type="InterPro" id="IPR050639">
    <property type="entry name" value="SSR_resolvase"/>
</dbReference>
<dbReference type="Proteomes" id="UP000037109">
    <property type="component" value="Unassembled WGS sequence"/>
</dbReference>
<comment type="caution">
    <text evidence="7">The sequence shown here is derived from an EMBL/GenBank/DDBJ whole genome shotgun (WGS) entry which is preliminary data.</text>
</comment>
<dbReference type="GO" id="GO:0015074">
    <property type="term" value="P:DNA integration"/>
    <property type="evidence" value="ECO:0007669"/>
    <property type="project" value="UniProtKB-KW"/>
</dbReference>
<evidence type="ECO:0000259" key="6">
    <source>
        <dbReference type="PROSITE" id="PS51736"/>
    </source>
</evidence>
<dbReference type="GO" id="GO:0003677">
    <property type="term" value="F:DNA binding"/>
    <property type="evidence" value="ECO:0007669"/>
    <property type="project" value="UniProtKB-KW"/>
</dbReference>
<dbReference type="InterPro" id="IPR036162">
    <property type="entry name" value="Resolvase-like_N_sf"/>
</dbReference>
<dbReference type="InterPro" id="IPR006119">
    <property type="entry name" value="Resolv_N"/>
</dbReference>
<dbReference type="SMART" id="SM00857">
    <property type="entry name" value="Resolvase"/>
    <property type="match status" value="1"/>
</dbReference>
<gene>
    <name evidence="7" type="ORF">AF332_27425</name>
</gene>
<dbReference type="PROSITE" id="PS51736">
    <property type="entry name" value="RECOMBINASES_3"/>
    <property type="match status" value="1"/>
</dbReference>
<sequence>MKFGYMRVSTIVQNLDRQEQQLKDAGCERIFFEKVTGTKRDRPELNHMLEFIRQGDTVVVTDLTRLSRSTKDLIEIAELISRKGANLKSLKEAWLDTTTAHGKMLFTVFAGIAQFERDLTSERTKEGIMAAKNRGKHPGRPKTDEEKVDYALYLIEQGMNRTYAAEKAGISRMTLYRKIQQKNN</sequence>
<evidence type="ECO:0000256" key="3">
    <source>
        <dbReference type="ARBA" id="ARBA00023125"/>
    </source>
</evidence>
<feature type="domain" description="Resolvase/invertase-type recombinase catalytic" evidence="6">
    <location>
        <begin position="1"/>
        <end position="135"/>
    </location>
</feature>
<organism evidence="7 8">
    <name type="scientific">Sporosarcina globispora</name>
    <name type="common">Bacillus globisporus</name>
    <dbReference type="NCBI Taxonomy" id="1459"/>
    <lineage>
        <taxon>Bacteria</taxon>
        <taxon>Bacillati</taxon>
        <taxon>Bacillota</taxon>
        <taxon>Bacilli</taxon>
        <taxon>Bacillales</taxon>
        <taxon>Caryophanaceae</taxon>
        <taxon>Sporosarcina</taxon>
    </lineage>
</organism>
<dbReference type="STRING" id="1459.AF332_27425"/>
<dbReference type="EMBL" id="LGUF01000010">
    <property type="protein sequence ID" value="KON83492.1"/>
    <property type="molecule type" value="Genomic_DNA"/>
</dbReference>
<dbReference type="PANTHER" id="PTHR30461">
    <property type="entry name" value="DNA-INVERTASE FROM LAMBDOID PROPHAGE"/>
    <property type="match status" value="1"/>
</dbReference>
<keyword evidence="2" id="KW-0229">DNA integration</keyword>
<dbReference type="InterPro" id="IPR006118">
    <property type="entry name" value="Recombinase_CS"/>
</dbReference>
<protein>
    <submittedName>
        <fullName evidence="7">Recombinase</fullName>
    </submittedName>
</protein>
<dbReference type="InterPro" id="IPR006120">
    <property type="entry name" value="Resolvase_HTH_dom"/>
</dbReference>
<dbReference type="OrthoDB" id="9797501at2"/>
<keyword evidence="8" id="KW-1185">Reference proteome</keyword>
<keyword evidence="4" id="KW-0233">DNA recombination</keyword>
<dbReference type="Pfam" id="PF02796">
    <property type="entry name" value="HTH_7"/>
    <property type="match status" value="1"/>
</dbReference>
<dbReference type="Gene3D" id="1.10.10.60">
    <property type="entry name" value="Homeodomain-like"/>
    <property type="match status" value="1"/>
</dbReference>
<name>A0A0M0G1N9_SPOGL</name>
<evidence type="ECO:0000256" key="1">
    <source>
        <dbReference type="ARBA" id="ARBA00009913"/>
    </source>
</evidence>
<evidence type="ECO:0000256" key="2">
    <source>
        <dbReference type="ARBA" id="ARBA00022908"/>
    </source>
</evidence>
<dbReference type="RefSeq" id="WP_053437804.1">
    <property type="nucleotide sequence ID" value="NZ_LGUF01000010.1"/>
</dbReference>
<proteinExistence type="inferred from homology"/>
<dbReference type="CDD" id="cd03768">
    <property type="entry name" value="SR_ResInv"/>
    <property type="match status" value="1"/>
</dbReference>
<evidence type="ECO:0000256" key="5">
    <source>
        <dbReference type="PIRSR" id="PIRSR606118-50"/>
    </source>
</evidence>
<dbReference type="InterPro" id="IPR009057">
    <property type="entry name" value="Homeodomain-like_sf"/>
</dbReference>
<dbReference type="SUPFAM" id="SSF46689">
    <property type="entry name" value="Homeodomain-like"/>
    <property type="match status" value="1"/>
</dbReference>
<evidence type="ECO:0000313" key="8">
    <source>
        <dbReference type="Proteomes" id="UP000037109"/>
    </source>
</evidence>
<evidence type="ECO:0000256" key="4">
    <source>
        <dbReference type="ARBA" id="ARBA00023172"/>
    </source>
</evidence>
<dbReference type="SUPFAM" id="SSF53041">
    <property type="entry name" value="Resolvase-like"/>
    <property type="match status" value="1"/>
</dbReference>
<reference evidence="8" key="1">
    <citation type="submission" date="2015-07" db="EMBL/GenBank/DDBJ databases">
        <title>Fjat-10036 dsm4.</title>
        <authorList>
            <person name="Liu B."/>
            <person name="Wang J."/>
            <person name="Zhu Y."/>
            <person name="Liu G."/>
            <person name="Chen Q."/>
            <person name="Chen Z."/>
            <person name="Lan J."/>
            <person name="Che J."/>
            <person name="Ge C."/>
            <person name="Shi H."/>
            <person name="Pan Z."/>
            <person name="Liu X."/>
        </authorList>
    </citation>
    <scope>NUCLEOTIDE SEQUENCE [LARGE SCALE GENOMIC DNA]</scope>
    <source>
        <strain evidence="8">DSM 4</strain>
    </source>
</reference>
<accession>A0A0M0G1N9</accession>
<dbReference type="Gene3D" id="3.40.50.1390">
    <property type="entry name" value="Resolvase, N-terminal catalytic domain"/>
    <property type="match status" value="1"/>
</dbReference>
<dbReference type="AlphaFoldDB" id="A0A0M0G1N9"/>
<keyword evidence="3" id="KW-0238">DNA-binding</keyword>